<feature type="domain" description="ABC transmembrane type-1" evidence="10">
    <location>
        <begin position="96"/>
        <end position="301"/>
    </location>
</feature>
<evidence type="ECO:0000256" key="6">
    <source>
        <dbReference type="ARBA" id="ARBA00022989"/>
    </source>
</evidence>
<dbReference type="PANTHER" id="PTHR43163">
    <property type="entry name" value="DIPEPTIDE TRANSPORT SYSTEM PERMEASE PROTEIN DPPB-RELATED"/>
    <property type="match status" value="1"/>
</dbReference>
<dbReference type="PANTHER" id="PTHR43163:SF6">
    <property type="entry name" value="DIPEPTIDE TRANSPORT SYSTEM PERMEASE PROTEIN DPPB-RELATED"/>
    <property type="match status" value="1"/>
</dbReference>
<evidence type="ECO:0000313" key="12">
    <source>
        <dbReference type="Proteomes" id="UP000059419"/>
    </source>
</evidence>
<comment type="similarity">
    <text evidence="8">Belongs to the binding-protein-dependent transport system permease family. OppBC subfamily.</text>
</comment>
<evidence type="ECO:0000256" key="8">
    <source>
        <dbReference type="ARBA" id="ARBA00024202"/>
    </source>
</evidence>
<evidence type="ECO:0000256" key="3">
    <source>
        <dbReference type="ARBA" id="ARBA00022475"/>
    </source>
</evidence>
<keyword evidence="5 9" id="KW-0812">Transmembrane</keyword>
<dbReference type="CDD" id="cd06261">
    <property type="entry name" value="TM_PBP2"/>
    <property type="match status" value="1"/>
</dbReference>
<feature type="transmembrane region" description="Helical" evidence="9">
    <location>
        <begin position="100"/>
        <end position="123"/>
    </location>
</feature>
<evidence type="ECO:0000256" key="9">
    <source>
        <dbReference type="RuleBase" id="RU363032"/>
    </source>
</evidence>
<evidence type="ECO:0000313" key="11">
    <source>
        <dbReference type="EMBL" id="CUU26024.1"/>
    </source>
</evidence>
<dbReference type="AlphaFoldDB" id="A0A0U5L9L8"/>
<evidence type="ECO:0000256" key="7">
    <source>
        <dbReference type="ARBA" id="ARBA00023136"/>
    </source>
</evidence>
<evidence type="ECO:0000259" key="10">
    <source>
        <dbReference type="PROSITE" id="PS50928"/>
    </source>
</evidence>
<keyword evidence="3" id="KW-1003">Cell membrane</keyword>
<dbReference type="PATRIC" id="fig|1619313.3.peg.3946"/>
<sequence>MTASYLLKRLLLMIYTLLIVSLLVFGITQLLPADAAVTLLGQNATPEALNAVRERLGLNAPAWLQYWHWLTQALQGNFGVSMRNGLAVGPTLFTALSRSLLLAACALLLMLVIAIPLGIWAAVRRGKTADVLVSVISYIGISFPEFVTATLVLLLFADVWQILPVTGYVPLSENVVSGVQHLILPSITVALILVAHVSRMVRSEMVDVLQTDYVRAAWLKGLSRRRILWRHALRNGLLPTITIVALDVGYLLGGIVVVEEIFAIPGIGRELIVAVQARDLPTIQAGVMILAATYSVVNFLADLAYVVLDKRISYA</sequence>
<dbReference type="SUPFAM" id="SSF161098">
    <property type="entry name" value="MetI-like"/>
    <property type="match status" value="1"/>
</dbReference>
<proteinExistence type="inferred from homology"/>
<dbReference type="KEGG" id="ege:EM595_p0326"/>
<dbReference type="RefSeq" id="WP_067436413.1">
    <property type="nucleotide sequence ID" value="NZ_LN907828.1"/>
</dbReference>
<dbReference type="PROSITE" id="PS50928">
    <property type="entry name" value="ABC_TM1"/>
    <property type="match status" value="1"/>
</dbReference>
<organism evidence="11 12">
    <name type="scientific">Duffyella gerundensis</name>
    <dbReference type="NCBI Taxonomy" id="1619313"/>
    <lineage>
        <taxon>Bacteria</taxon>
        <taxon>Pseudomonadati</taxon>
        <taxon>Pseudomonadota</taxon>
        <taxon>Gammaproteobacteria</taxon>
        <taxon>Enterobacterales</taxon>
        <taxon>Erwiniaceae</taxon>
        <taxon>Duffyella</taxon>
    </lineage>
</organism>
<dbReference type="EMBL" id="LN907828">
    <property type="protein sequence ID" value="CUU26024.1"/>
    <property type="molecule type" value="Genomic_DNA"/>
</dbReference>
<dbReference type="InterPro" id="IPR035906">
    <property type="entry name" value="MetI-like_sf"/>
</dbReference>
<evidence type="ECO:0000256" key="2">
    <source>
        <dbReference type="ARBA" id="ARBA00022448"/>
    </source>
</evidence>
<feature type="transmembrane region" description="Helical" evidence="9">
    <location>
        <begin position="135"/>
        <end position="157"/>
    </location>
</feature>
<gene>
    <name evidence="11" type="ORF">EM595_p0326</name>
</gene>
<comment type="subcellular location">
    <subcellularLocation>
        <location evidence="1">Cell inner membrane</location>
        <topology evidence="1">Multi-pass membrane protein</topology>
    </subcellularLocation>
    <subcellularLocation>
        <location evidence="9">Cell membrane</location>
        <topology evidence="9">Multi-pass membrane protein</topology>
    </subcellularLocation>
</comment>
<dbReference type="GO" id="GO:0071916">
    <property type="term" value="F:dipeptide transmembrane transporter activity"/>
    <property type="evidence" value="ECO:0007669"/>
    <property type="project" value="TreeGrafter"/>
</dbReference>
<dbReference type="InterPro" id="IPR045621">
    <property type="entry name" value="BPD_transp_1_N"/>
</dbReference>
<keyword evidence="2 9" id="KW-0813">Transport</keyword>
<keyword evidence="12" id="KW-1185">Reference proteome</keyword>
<dbReference type="Proteomes" id="UP000059419">
    <property type="component" value="Plasmid pEM01"/>
</dbReference>
<dbReference type="Pfam" id="PF00528">
    <property type="entry name" value="BPD_transp_1"/>
    <property type="match status" value="1"/>
</dbReference>
<feature type="transmembrane region" description="Helical" evidence="9">
    <location>
        <begin position="283"/>
        <end position="308"/>
    </location>
</feature>
<keyword evidence="4" id="KW-0997">Cell inner membrane</keyword>
<dbReference type="OrthoDB" id="9805855at2"/>
<name>A0A0U5L9L8_9GAMM</name>
<geneLocation type="plasmid" evidence="12">
    <name>pEM01</name>
</geneLocation>
<dbReference type="Pfam" id="PF19300">
    <property type="entry name" value="BPD_transp_1_N"/>
    <property type="match status" value="1"/>
</dbReference>
<keyword evidence="7 9" id="KW-0472">Membrane</keyword>
<dbReference type="GO" id="GO:0005886">
    <property type="term" value="C:plasma membrane"/>
    <property type="evidence" value="ECO:0007669"/>
    <property type="project" value="UniProtKB-SubCell"/>
</dbReference>
<reference evidence="12" key="1">
    <citation type="submission" date="2015-11" db="EMBL/GenBank/DDBJ databases">
        <authorList>
            <person name="Blom J."/>
        </authorList>
    </citation>
    <scope>NUCLEOTIDE SEQUENCE [LARGE SCALE GENOMIC DNA]</scope>
    <source>
        <plasmid evidence="12">pEM01</plasmid>
    </source>
</reference>
<keyword evidence="6 9" id="KW-1133">Transmembrane helix</keyword>
<feature type="transmembrane region" description="Helical" evidence="9">
    <location>
        <begin position="177"/>
        <end position="195"/>
    </location>
</feature>
<feature type="transmembrane region" description="Helical" evidence="9">
    <location>
        <begin position="12"/>
        <end position="31"/>
    </location>
</feature>
<evidence type="ECO:0000256" key="1">
    <source>
        <dbReference type="ARBA" id="ARBA00004429"/>
    </source>
</evidence>
<protein>
    <submittedName>
        <fullName evidence="11">ABC transporter</fullName>
    </submittedName>
</protein>
<dbReference type="InterPro" id="IPR000515">
    <property type="entry name" value="MetI-like"/>
</dbReference>
<dbReference type="Gene3D" id="1.10.3720.10">
    <property type="entry name" value="MetI-like"/>
    <property type="match status" value="1"/>
</dbReference>
<accession>A0A0U5L9L8</accession>
<evidence type="ECO:0000256" key="5">
    <source>
        <dbReference type="ARBA" id="ARBA00022692"/>
    </source>
</evidence>
<evidence type="ECO:0000256" key="4">
    <source>
        <dbReference type="ARBA" id="ARBA00022519"/>
    </source>
</evidence>
<feature type="transmembrane region" description="Helical" evidence="9">
    <location>
        <begin position="236"/>
        <end position="263"/>
    </location>
</feature>